<feature type="domain" description="Phosphatidylinositol-specific phospholipase C X" evidence="1">
    <location>
        <begin position="93"/>
        <end position="196"/>
    </location>
</feature>
<dbReference type="Proteomes" id="UP001159042">
    <property type="component" value="Unassembled WGS sequence"/>
</dbReference>
<dbReference type="GO" id="GO:0008081">
    <property type="term" value="F:phosphoric diester hydrolase activity"/>
    <property type="evidence" value="ECO:0007669"/>
    <property type="project" value="InterPro"/>
</dbReference>
<dbReference type="InterPro" id="IPR017946">
    <property type="entry name" value="PLC-like_Pdiesterase_TIM-brl"/>
</dbReference>
<dbReference type="Gene3D" id="3.20.20.190">
    <property type="entry name" value="Phosphatidylinositol (PI) phosphodiesterase"/>
    <property type="match status" value="1"/>
</dbReference>
<reference evidence="2 3" key="1">
    <citation type="journal article" date="2023" name="Insect Mol. Biol.">
        <title>Genome sequencing provides insights into the evolution of gene families encoding plant cell wall-degrading enzymes in longhorned beetles.</title>
        <authorList>
            <person name="Shin N.R."/>
            <person name="Okamura Y."/>
            <person name="Kirsch R."/>
            <person name="Pauchet Y."/>
        </authorList>
    </citation>
    <scope>NUCLEOTIDE SEQUENCE [LARGE SCALE GENOMIC DNA]</scope>
    <source>
        <strain evidence="2">EAD_L_NR</strain>
    </source>
</reference>
<accession>A0AAV8WD98</accession>
<dbReference type="PANTHER" id="PTHR13593:SF113">
    <property type="entry name" value="SI:DKEY-266F7.9"/>
    <property type="match status" value="1"/>
</dbReference>
<evidence type="ECO:0000313" key="2">
    <source>
        <dbReference type="EMBL" id="KAJ8924548.1"/>
    </source>
</evidence>
<dbReference type="SUPFAM" id="SSF51695">
    <property type="entry name" value="PLC-like phosphodiesterases"/>
    <property type="match status" value="1"/>
</dbReference>
<gene>
    <name evidence="2" type="ORF">NQ315_000696</name>
</gene>
<dbReference type="EMBL" id="JANEYG010000002">
    <property type="protein sequence ID" value="KAJ8924548.1"/>
    <property type="molecule type" value="Genomic_DNA"/>
</dbReference>
<keyword evidence="3" id="KW-1185">Reference proteome</keyword>
<dbReference type="AlphaFoldDB" id="A0AAV8WD98"/>
<name>A0AAV8WD98_9CUCU</name>
<dbReference type="InterPro" id="IPR051057">
    <property type="entry name" value="PI-PLC_domain"/>
</dbReference>
<dbReference type="PANTHER" id="PTHR13593">
    <property type="match status" value="1"/>
</dbReference>
<dbReference type="GO" id="GO:0006629">
    <property type="term" value="P:lipid metabolic process"/>
    <property type="evidence" value="ECO:0007669"/>
    <property type="project" value="InterPro"/>
</dbReference>
<dbReference type="CDD" id="cd08616">
    <property type="entry name" value="PI-PLCXD1c"/>
    <property type="match status" value="1"/>
</dbReference>
<comment type="caution">
    <text evidence="2">The sequence shown here is derived from an EMBL/GenBank/DDBJ whole genome shotgun (WGS) entry which is preliminary data.</text>
</comment>
<organism evidence="2 3">
    <name type="scientific">Exocentrus adspersus</name>
    <dbReference type="NCBI Taxonomy" id="1586481"/>
    <lineage>
        <taxon>Eukaryota</taxon>
        <taxon>Metazoa</taxon>
        <taxon>Ecdysozoa</taxon>
        <taxon>Arthropoda</taxon>
        <taxon>Hexapoda</taxon>
        <taxon>Insecta</taxon>
        <taxon>Pterygota</taxon>
        <taxon>Neoptera</taxon>
        <taxon>Endopterygota</taxon>
        <taxon>Coleoptera</taxon>
        <taxon>Polyphaga</taxon>
        <taxon>Cucujiformia</taxon>
        <taxon>Chrysomeloidea</taxon>
        <taxon>Cerambycidae</taxon>
        <taxon>Lamiinae</taxon>
        <taxon>Acanthocinini</taxon>
        <taxon>Exocentrus</taxon>
    </lineage>
</organism>
<evidence type="ECO:0000313" key="3">
    <source>
        <dbReference type="Proteomes" id="UP001159042"/>
    </source>
</evidence>
<dbReference type="Pfam" id="PF00388">
    <property type="entry name" value="PI-PLC-X"/>
    <property type="match status" value="1"/>
</dbReference>
<dbReference type="PROSITE" id="PS50007">
    <property type="entry name" value="PIPLC_X_DOMAIN"/>
    <property type="match status" value="1"/>
</dbReference>
<dbReference type="InterPro" id="IPR000909">
    <property type="entry name" value="PLipase_C_PInositol-sp_X_dom"/>
</dbReference>
<protein>
    <recommendedName>
        <fullName evidence="1">Phosphatidylinositol-specific phospholipase C X domain-containing protein</fullName>
    </recommendedName>
</protein>
<proteinExistence type="predicted"/>
<dbReference type="InterPro" id="IPR042158">
    <property type="entry name" value="PLCXD1/2/3"/>
</dbReference>
<evidence type="ECO:0000259" key="1">
    <source>
        <dbReference type="Pfam" id="PF00388"/>
    </source>
</evidence>
<sequence length="359" mass="40960">MVKKFNWKFSIFKKFRPPLRLREKGEIEGDIQDENFEYWMTNLADDVKSVPIIYLTIPGSHDSFTASISTGSEISPDADEILQNLKFLGPIITYFMANWSRTQEYHATEQLVSGVRYFDLRVATKEGTDDFYFVHGLYSDNVKEVLVSITEFLNSHPQEAVILDFQHFYAFTDSDHERLMEILSKTFEAKMVPYTDSMDIVTLKYMAAHQYQVITIYRSDAARFGQPLLWPSSTFPTPWPDTVSTDDLFAALDEGIKTRSSAVGFVSQCVLTPSLAFILKNPFSTLKKTCAEDLEAQRLEWINNQSAGKGGMNIVIADYVNLSNCDFIKAVINLNERLVQMGDNNSKLQDVIIDIEKHI</sequence>